<comment type="caution">
    <text evidence="3">The sequence shown here is derived from an EMBL/GenBank/DDBJ whole genome shotgun (WGS) entry which is preliminary data.</text>
</comment>
<feature type="domain" description="DUF1559" evidence="2">
    <location>
        <begin position="36"/>
        <end position="354"/>
    </location>
</feature>
<dbReference type="InterPro" id="IPR045584">
    <property type="entry name" value="Pilin-like"/>
</dbReference>
<organism evidence="3 4">
    <name type="scientific">Aporhodopirellula rubra</name>
    <dbReference type="NCBI Taxonomy" id="980271"/>
    <lineage>
        <taxon>Bacteria</taxon>
        <taxon>Pseudomonadati</taxon>
        <taxon>Planctomycetota</taxon>
        <taxon>Planctomycetia</taxon>
        <taxon>Pirellulales</taxon>
        <taxon>Pirellulaceae</taxon>
        <taxon>Aporhodopirellula</taxon>
    </lineage>
</organism>
<keyword evidence="4" id="KW-1185">Reference proteome</keyword>
<dbReference type="EMBL" id="JACHXU010000006">
    <property type="protein sequence ID" value="MBB3206525.1"/>
    <property type="molecule type" value="Genomic_DNA"/>
</dbReference>
<proteinExistence type="predicted"/>
<evidence type="ECO:0000313" key="3">
    <source>
        <dbReference type="EMBL" id="MBB3206525.1"/>
    </source>
</evidence>
<accession>A0A7W5DY13</accession>
<dbReference type="Proteomes" id="UP000536179">
    <property type="component" value="Unassembled WGS sequence"/>
</dbReference>
<dbReference type="NCBIfam" id="TIGR04294">
    <property type="entry name" value="pre_pil_HX9DG"/>
    <property type="match status" value="1"/>
</dbReference>
<dbReference type="InterPro" id="IPR011453">
    <property type="entry name" value="DUF1559"/>
</dbReference>
<dbReference type="Gene3D" id="3.30.700.10">
    <property type="entry name" value="Glycoprotein, Type 4 Pilin"/>
    <property type="match status" value="1"/>
</dbReference>
<name>A0A7W5DY13_9BACT</name>
<gene>
    <name evidence="3" type="ORF">FHS27_002334</name>
</gene>
<feature type="transmembrane region" description="Helical" evidence="1">
    <location>
        <begin position="12"/>
        <end position="32"/>
    </location>
</feature>
<keyword evidence="1" id="KW-1133">Transmembrane helix</keyword>
<dbReference type="NCBIfam" id="TIGR02532">
    <property type="entry name" value="IV_pilin_GFxxxE"/>
    <property type="match status" value="1"/>
</dbReference>
<dbReference type="PANTHER" id="PTHR30093:SF2">
    <property type="entry name" value="TYPE II SECRETION SYSTEM PROTEIN H"/>
    <property type="match status" value="1"/>
</dbReference>
<keyword evidence="1" id="KW-0472">Membrane</keyword>
<reference evidence="3 4" key="1">
    <citation type="submission" date="2020-08" db="EMBL/GenBank/DDBJ databases">
        <title>Genomic Encyclopedia of Type Strains, Phase III (KMG-III): the genomes of soil and plant-associated and newly described type strains.</title>
        <authorList>
            <person name="Whitman W."/>
        </authorList>
    </citation>
    <scope>NUCLEOTIDE SEQUENCE [LARGE SCALE GENOMIC DNA]</scope>
    <source>
        <strain evidence="3 4">CECT 8075</strain>
    </source>
</reference>
<evidence type="ECO:0000313" key="4">
    <source>
        <dbReference type="Proteomes" id="UP000536179"/>
    </source>
</evidence>
<dbReference type="InterPro" id="IPR012902">
    <property type="entry name" value="N_methyl_site"/>
</dbReference>
<keyword evidence="1" id="KW-0812">Transmembrane</keyword>
<dbReference type="SUPFAM" id="SSF54523">
    <property type="entry name" value="Pili subunits"/>
    <property type="match status" value="1"/>
</dbReference>
<sequence length="397" mass="42788">MRSQANRVAFTLVELLVVIAIIGVLVGILLPATRGAKEAARRMSCSNNFKQIGLGLHNYHSAYNQLPMQMGGTYDPNSDWGGTSAPGNNRYRLSFLVGLLPFVESQSLWEQIATGQDDQKRELAFAAMGPAPWTRQFDPWQTEIPTFRCPSDPGLGLPSHGRTNYVACLGDSTHWLNTGATRWDPDSSAWVDDRAKQVEASGRGMFVPRAVVQFRDVLDGLANTIMAGEICTDLEDRDTRTSGSLVNSWSMIHDTPRLCGDQIDSVRPQFWIPAEVDGAPVSIGSGNQRRGFRWADGATLYTAMNTILPPNEEVCFAGGDSGIGIAPPSSRHQGGTHVLMGDGAIKFITDSIESGNSESGTVFLGGIDGRKPGSISPYGLWGALGTRASAETIDAEL</sequence>
<protein>
    <submittedName>
        <fullName evidence="3">Prepilin-type N-terminal cleavage/methylation domain-containing protein</fullName>
    </submittedName>
</protein>
<evidence type="ECO:0000259" key="2">
    <source>
        <dbReference type="Pfam" id="PF07596"/>
    </source>
</evidence>
<evidence type="ECO:0000256" key="1">
    <source>
        <dbReference type="SAM" id="Phobius"/>
    </source>
</evidence>
<dbReference type="Pfam" id="PF07596">
    <property type="entry name" value="SBP_bac_10"/>
    <property type="match status" value="1"/>
</dbReference>
<dbReference type="PANTHER" id="PTHR30093">
    <property type="entry name" value="GENERAL SECRETION PATHWAY PROTEIN G"/>
    <property type="match status" value="1"/>
</dbReference>
<dbReference type="AlphaFoldDB" id="A0A7W5DY13"/>
<dbReference type="InterPro" id="IPR027558">
    <property type="entry name" value="Pre_pil_HX9DG_C"/>
</dbReference>